<evidence type="ECO:0000256" key="1">
    <source>
        <dbReference type="ARBA" id="ARBA00004141"/>
    </source>
</evidence>
<sequence length="225" mass="24090">MDPANLFDTHPSSSPSSLSSPSLFANIKPNQIKSPFLNQSSLPDQLAAEYIVPDFGGVGGTSSTIHNRGRFELAFSQIGGAVMLGSGFGGAMGTYRGLKEIAQLKESSSKEFLRIKRTKLLNYITRNGARMANTFGSIALTYSAIGVAAASLNQHQKNDDINTAISAITTGALYGGLISNVPNQSLPNADKWMWKLRTKRAGIGSLIGFIAAATYILLFNSDKYY</sequence>
<feature type="transmembrane region" description="Helical" evidence="6">
    <location>
        <begin position="201"/>
        <end position="219"/>
    </location>
</feature>
<keyword evidence="3 6" id="KW-1133">Transmembrane helix</keyword>
<dbReference type="GO" id="GO:0008320">
    <property type="term" value="F:protein transmembrane transporter activity"/>
    <property type="evidence" value="ECO:0007669"/>
    <property type="project" value="TreeGrafter"/>
</dbReference>
<dbReference type="PANTHER" id="PTHR15371:SF0">
    <property type="entry name" value="SD19278P"/>
    <property type="match status" value="1"/>
</dbReference>
<evidence type="ECO:0000313" key="8">
    <source>
        <dbReference type="RefSeq" id="XP_027204592.1"/>
    </source>
</evidence>
<keyword evidence="7" id="KW-1185">Reference proteome</keyword>
<gene>
    <name evidence="8" type="primary">LOC113798278</name>
</gene>
<dbReference type="PANTHER" id="PTHR15371">
    <property type="entry name" value="TIM23"/>
    <property type="match status" value="1"/>
</dbReference>
<reference evidence="8" key="1">
    <citation type="submission" date="2025-08" db="UniProtKB">
        <authorList>
            <consortium name="RefSeq"/>
        </authorList>
    </citation>
    <scope>IDENTIFICATION</scope>
    <source>
        <strain evidence="8">Airmid</strain>
    </source>
</reference>
<dbReference type="AlphaFoldDB" id="A0A6P6YH87"/>
<dbReference type="KEGG" id="dpte:113798278"/>
<feature type="region of interest" description="Disordered" evidence="5">
    <location>
        <begin position="1"/>
        <end position="20"/>
    </location>
</feature>
<feature type="compositionally biased region" description="Low complexity" evidence="5">
    <location>
        <begin position="11"/>
        <end position="20"/>
    </location>
</feature>
<keyword evidence="4 6" id="KW-0472">Membrane</keyword>
<evidence type="ECO:0000256" key="2">
    <source>
        <dbReference type="ARBA" id="ARBA00022692"/>
    </source>
</evidence>
<dbReference type="OrthoDB" id="159299at2759"/>
<evidence type="ECO:0000313" key="7">
    <source>
        <dbReference type="Proteomes" id="UP000515146"/>
    </source>
</evidence>
<dbReference type="GO" id="GO:0030150">
    <property type="term" value="P:protein import into mitochondrial matrix"/>
    <property type="evidence" value="ECO:0007669"/>
    <property type="project" value="TreeGrafter"/>
</dbReference>
<dbReference type="Proteomes" id="UP000515146">
    <property type="component" value="Unplaced"/>
</dbReference>
<dbReference type="GO" id="GO:0005744">
    <property type="term" value="C:TIM23 mitochondrial import inner membrane translocase complex"/>
    <property type="evidence" value="ECO:0007669"/>
    <property type="project" value="TreeGrafter"/>
</dbReference>
<evidence type="ECO:0000256" key="4">
    <source>
        <dbReference type="ARBA" id="ARBA00023136"/>
    </source>
</evidence>
<dbReference type="RefSeq" id="XP_027204592.1">
    <property type="nucleotide sequence ID" value="XM_027348791.1"/>
</dbReference>
<dbReference type="InterPro" id="IPR045238">
    <property type="entry name" value="Tim23-like"/>
</dbReference>
<dbReference type="OMA" id="YFIGFNT"/>
<evidence type="ECO:0000256" key="3">
    <source>
        <dbReference type="ARBA" id="ARBA00022989"/>
    </source>
</evidence>
<evidence type="ECO:0000256" key="5">
    <source>
        <dbReference type="SAM" id="MobiDB-lite"/>
    </source>
</evidence>
<proteinExistence type="predicted"/>
<accession>A0A6P6YH87</accession>
<dbReference type="InParanoid" id="A0A6P6YH87"/>
<organism evidence="7 8">
    <name type="scientific">Dermatophagoides pteronyssinus</name>
    <name type="common">European house dust mite</name>
    <dbReference type="NCBI Taxonomy" id="6956"/>
    <lineage>
        <taxon>Eukaryota</taxon>
        <taxon>Metazoa</taxon>
        <taxon>Ecdysozoa</taxon>
        <taxon>Arthropoda</taxon>
        <taxon>Chelicerata</taxon>
        <taxon>Arachnida</taxon>
        <taxon>Acari</taxon>
        <taxon>Acariformes</taxon>
        <taxon>Sarcoptiformes</taxon>
        <taxon>Astigmata</taxon>
        <taxon>Psoroptidia</taxon>
        <taxon>Analgoidea</taxon>
        <taxon>Pyroglyphidae</taxon>
        <taxon>Dermatophagoidinae</taxon>
        <taxon>Dermatophagoides</taxon>
    </lineage>
</organism>
<dbReference type="FunCoup" id="A0A6P6YH87">
    <property type="interactions" value="583"/>
</dbReference>
<name>A0A6P6YH87_DERPT</name>
<evidence type="ECO:0000256" key="6">
    <source>
        <dbReference type="SAM" id="Phobius"/>
    </source>
</evidence>
<dbReference type="Pfam" id="PF02466">
    <property type="entry name" value="Tim17"/>
    <property type="match status" value="1"/>
</dbReference>
<comment type="subcellular location">
    <subcellularLocation>
        <location evidence="1">Membrane</location>
        <topology evidence="1">Multi-pass membrane protein</topology>
    </subcellularLocation>
</comment>
<protein>
    <submittedName>
        <fullName evidence="8">Mitochondrial import inner membrane translocase subunit Tim23-like</fullName>
    </submittedName>
</protein>
<keyword evidence="2 6" id="KW-0812">Transmembrane</keyword>